<name>A0A0A2KJ79_PENIT</name>
<dbReference type="OrthoDB" id="4359364at2759"/>
<sequence>MTSKNTTEEQPLTISQWRELQKTVSETIQISLPLKRAQPNTSITWISVASPEQIITQ</sequence>
<dbReference type="PhylomeDB" id="A0A0A2KJ79"/>
<dbReference type="Proteomes" id="UP000030104">
    <property type="component" value="Unassembled WGS sequence"/>
</dbReference>
<dbReference type="AlphaFoldDB" id="A0A0A2KJ79"/>
<evidence type="ECO:0000313" key="1">
    <source>
        <dbReference type="EMBL" id="KGO67834.1"/>
    </source>
</evidence>
<dbReference type="EMBL" id="JQGA01001257">
    <property type="protein sequence ID" value="KGO67834.1"/>
    <property type="molecule type" value="Genomic_DNA"/>
</dbReference>
<keyword evidence="2" id="KW-1185">Reference proteome</keyword>
<evidence type="ECO:0000313" key="2">
    <source>
        <dbReference type="Proteomes" id="UP000030104"/>
    </source>
</evidence>
<accession>A0A0A2KJ79</accession>
<reference evidence="1 2" key="1">
    <citation type="journal article" date="2015" name="Mol. Plant Microbe Interact.">
        <title>Genome, transcriptome, and functional analyses of Penicillium expansum provide new insights into secondary metabolism and pathogenicity.</title>
        <authorList>
            <person name="Ballester A.R."/>
            <person name="Marcet-Houben M."/>
            <person name="Levin E."/>
            <person name="Sela N."/>
            <person name="Selma-Lazaro C."/>
            <person name="Carmona L."/>
            <person name="Wisniewski M."/>
            <person name="Droby S."/>
            <person name="Gonzalez-Candelas L."/>
            <person name="Gabaldon T."/>
        </authorList>
    </citation>
    <scope>NUCLEOTIDE SEQUENCE [LARGE SCALE GENOMIC DNA]</scope>
    <source>
        <strain evidence="1 2">PHI-1</strain>
    </source>
</reference>
<dbReference type="HOGENOM" id="CLU_2997158_0_0_1"/>
<organism evidence="1 2">
    <name type="scientific">Penicillium italicum</name>
    <name type="common">Blue mold</name>
    <dbReference type="NCBI Taxonomy" id="40296"/>
    <lineage>
        <taxon>Eukaryota</taxon>
        <taxon>Fungi</taxon>
        <taxon>Dikarya</taxon>
        <taxon>Ascomycota</taxon>
        <taxon>Pezizomycotina</taxon>
        <taxon>Eurotiomycetes</taxon>
        <taxon>Eurotiomycetidae</taxon>
        <taxon>Eurotiales</taxon>
        <taxon>Aspergillaceae</taxon>
        <taxon>Penicillium</taxon>
    </lineage>
</organism>
<comment type="caution">
    <text evidence="1">The sequence shown here is derived from an EMBL/GenBank/DDBJ whole genome shotgun (WGS) entry which is preliminary data.</text>
</comment>
<proteinExistence type="predicted"/>
<protein>
    <submittedName>
        <fullName evidence="1">Uncharacterized protein</fullName>
    </submittedName>
</protein>
<gene>
    <name evidence="1" type="ORF">PITC_045100</name>
</gene>